<keyword evidence="7" id="KW-0406">Ion transport</keyword>
<evidence type="ECO:0000256" key="6">
    <source>
        <dbReference type="ARBA" id="ARBA00022792"/>
    </source>
</evidence>
<sequence length="61" mass="7192">MDPVQRLFLEKIREYNNLRSGEPVEAEPDYERRLSEETAKLQRLYGGGDLSSFPQFTFTEH</sequence>
<evidence type="ECO:0000313" key="15">
    <source>
        <dbReference type="Proteomes" id="UP000694558"/>
    </source>
</evidence>
<dbReference type="GO" id="GO:0015078">
    <property type="term" value="F:proton transmembrane transporter activity"/>
    <property type="evidence" value="ECO:0007669"/>
    <property type="project" value="InterPro"/>
</dbReference>
<dbReference type="InterPro" id="IPR008387">
    <property type="entry name" value="ATP_synth_f6_mt"/>
</dbReference>
<dbReference type="PANTHER" id="PTHR12441">
    <property type="entry name" value="ATP SYNTHASE COUPLING FACTOR 6, MITOCHONDRIAL"/>
    <property type="match status" value="1"/>
</dbReference>
<dbReference type="Gene3D" id="1.10.246.110">
    <property type="entry name" value="Mitochondrial ATP synthase-coupling factor 6"/>
    <property type="match status" value="1"/>
</dbReference>
<evidence type="ECO:0000256" key="7">
    <source>
        <dbReference type="ARBA" id="ARBA00023065"/>
    </source>
</evidence>
<dbReference type="GO" id="GO:0015986">
    <property type="term" value="P:proton motive force-driven ATP synthesis"/>
    <property type="evidence" value="ECO:0007669"/>
    <property type="project" value="InterPro"/>
</dbReference>
<evidence type="ECO:0000256" key="4">
    <source>
        <dbReference type="ARBA" id="ARBA00022547"/>
    </source>
</evidence>
<evidence type="ECO:0000256" key="5">
    <source>
        <dbReference type="ARBA" id="ARBA00022781"/>
    </source>
</evidence>
<evidence type="ECO:0000256" key="13">
    <source>
        <dbReference type="ARBA" id="ARBA00073749"/>
    </source>
</evidence>
<dbReference type="Proteomes" id="UP000694558">
    <property type="component" value="Chromosome 15"/>
</dbReference>
<name>A0A8D3DHM5_SCOMX</name>
<proteinExistence type="inferred from homology"/>
<reference evidence="14" key="2">
    <citation type="submission" date="2025-08" db="UniProtKB">
        <authorList>
            <consortium name="Ensembl"/>
        </authorList>
    </citation>
    <scope>IDENTIFICATION</scope>
</reference>
<dbReference type="AlphaFoldDB" id="A0A8D3DHM5"/>
<keyword evidence="6" id="KW-0999">Mitochondrion inner membrane</keyword>
<evidence type="ECO:0000256" key="8">
    <source>
        <dbReference type="ARBA" id="ARBA00023128"/>
    </source>
</evidence>
<keyword evidence="4" id="KW-0138">CF(0)</keyword>
<evidence type="ECO:0000256" key="9">
    <source>
        <dbReference type="ARBA" id="ARBA00023136"/>
    </source>
</evidence>
<keyword evidence="9" id="KW-0472">Membrane</keyword>
<evidence type="ECO:0000256" key="10">
    <source>
        <dbReference type="ARBA" id="ARBA00029863"/>
    </source>
</evidence>
<accession>A0A8D3DHM5</accession>
<comment type="subunit">
    <text evidence="12">Component of the ATP synthase complex composed at least of ATP5F1A/subunit alpha, ATP5F1B/subunit beta, ATP5MC1/subunit c (homooctomer), MT-ATP6/subunit a, MT-ATP8/subunit 8, ATP5ME/subunit e, ATP5MF/subunit f, ATP5MG/subunit g, ATP5MK/subunit k, ATP5MJ/subunit j, ATP5F1C/subunit gamma, ATP5F1D/subunit delta, ATP5F1E/subunit epsilon, ATP5PF/subunit F6, ATP5PB/subunit b, ATP5PD/subunit d, ATP5PO/subunit OSCP. ATP synthase complex consists of a soluble F(1) head domain (subunits alpha(3) and beta(3)) - the catalytic core - and a membrane F(0) domain - the membrane proton channel (subunits c, a, 8, e, f, g, k and j). These two domains are linked by a central stalk (subunits gamma, delta, and epsilon) rotating inside the F1 region and a stationary peripheral stalk (subunits F6, b, d, and OSCP).</text>
</comment>
<evidence type="ECO:0000256" key="2">
    <source>
        <dbReference type="ARBA" id="ARBA00007346"/>
    </source>
</evidence>
<comment type="similarity">
    <text evidence="2">Belongs to the eukaryotic ATPase subunit F6 family.</text>
</comment>
<dbReference type="PANTHER" id="PTHR12441:SF10">
    <property type="entry name" value="ATP SYNTHASE-COUPLING FACTOR 6, MITOCHONDRIAL"/>
    <property type="match status" value="1"/>
</dbReference>
<evidence type="ECO:0000256" key="11">
    <source>
        <dbReference type="ARBA" id="ARBA00059339"/>
    </source>
</evidence>
<keyword evidence="3" id="KW-0813">Transport</keyword>
<keyword evidence="8" id="KW-0496">Mitochondrion</keyword>
<comment type="subcellular location">
    <subcellularLocation>
        <location evidence="1">Mitochondrion inner membrane</location>
    </subcellularLocation>
</comment>
<evidence type="ECO:0000313" key="14">
    <source>
        <dbReference type="Ensembl" id="ENSSMAP00000059034.1"/>
    </source>
</evidence>
<dbReference type="SUPFAM" id="SSF111357">
    <property type="entry name" value="Mitochondrial ATP synthase coupling factor 6"/>
    <property type="match status" value="1"/>
</dbReference>
<evidence type="ECO:0000256" key="12">
    <source>
        <dbReference type="ARBA" id="ARBA00064647"/>
    </source>
</evidence>
<reference evidence="14" key="1">
    <citation type="submission" date="2023-05" db="EMBL/GenBank/DDBJ databases">
        <title>High-quality long-read genome of Scophthalmus maximus.</title>
        <authorList>
            <person name="Lien S."/>
            <person name="Martinez P."/>
        </authorList>
    </citation>
    <scope>NUCLEOTIDE SEQUENCE [LARGE SCALE GENOMIC DNA]</scope>
</reference>
<protein>
    <recommendedName>
        <fullName evidence="13">ATP synthase peripheral stalk subunit F6, mitochondrial</fullName>
    </recommendedName>
    <alternativeName>
        <fullName evidence="10">ATP synthase peripheral stalk subunit F6</fullName>
    </alternativeName>
</protein>
<keyword evidence="5" id="KW-0375">Hydrogen ion transport</keyword>
<comment type="function">
    <text evidence="11">Subunit F6, of the mitochondrial membrane ATP synthase complex (F(1)F(0) ATP synthase or Complex V) that produces ATP from ADP in the presence of a proton gradient across the membrane which is generated by electron transport complexes of the respiratory chain. ATP synthase complex consist of a soluble F(1) head domain - the catalytic core - and a membrane F(1) domain - the membrane proton channel. These two domains are linked by a central stalk rotating inside the F(1) region and a stationary peripheral stalk. During catalysis, ATP synthesis in the catalytic domain of F(1) is coupled via a rotary mechanism of the central stalk subunits to proton translocation. In vivo, can only synthesize ATP although its ATP hydrolase activity can be activated artificially in vitro. Part of the complex F(0) domain. Part of the complex F(0) domain and the peripheric stalk, which acts as a stator to hold the catalytic alpha(3)beta(3) subcomplex and subunit a/ATP6 static relative to the rotary elements.</text>
</comment>
<dbReference type="GO" id="GO:0045259">
    <property type="term" value="C:proton-transporting ATP synthase complex"/>
    <property type="evidence" value="ECO:0007669"/>
    <property type="project" value="UniProtKB-KW"/>
</dbReference>
<dbReference type="GeneTree" id="ENSGT00940000176046"/>
<dbReference type="Ensembl" id="ENSSMAT00000041755.1">
    <property type="protein sequence ID" value="ENSSMAP00000059034.1"/>
    <property type="gene ID" value="ENSSMAG00000037229.1"/>
</dbReference>
<dbReference type="GO" id="GO:0005743">
    <property type="term" value="C:mitochondrial inner membrane"/>
    <property type="evidence" value="ECO:0007669"/>
    <property type="project" value="UniProtKB-SubCell"/>
</dbReference>
<dbReference type="InterPro" id="IPR036204">
    <property type="entry name" value="ATP_synth_f6_sf_mt"/>
</dbReference>
<evidence type="ECO:0000256" key="3">
    <source>
        <dbReference type="ARBA" id="ARBA00022448"/>
    </source>
</evidence>
<dbReference type="Pfam" id="PF05511">
    <property type="entry name" value="ATP-synt_F6"/>
    <property type="match status" value="1"/>
</dbReference>
<organism evidence="14 15">
    <name type="scientific">Scophthalmus maximus</name>
    <name type="common">Turbot</name>
    <name type="synonym">Psetta maxima</name>
    <dbReference type="NCBI Taxonomy" id="52904"/>
    <lineage>
        <taxon>Eukaryota</taxon>
        <taxon>Metazoa</taxon>
        <taxon>Chordata</taxon>
        <taxon>Craniata</taxon>
        <taxon>Vertebrata</taxon>
        <taxon>Euteleostomi</taxon>
        <taxon>Actinopterygii</taxon>
        <taxon>Neopterygii</taxon>
        <taxon>Teleostei</taxon>
        <taxon>Neoteleostei</taxon>
        <taxon>Acanthomorphata</taxon>
        <taxon>Carangaria</taxon>
        <taxon>Pleuronectiformes</taxon>
        <taxon>Pleuronectoidei</taxon>
        <taxon>Scophthalmidae</taxon>
        <taxon>Scophthalmus</taxon>
    </lineage>
</organism>
<evidence type="ECO:0000256" key="1">
    <source>
        <dbReference type="ARBA" id="ARBA00004273"/>
    </source>
</evidence>